<dbReference type="Pfam" id="PF08240">
    <property type="entry name" value="ADH_N"/>
    <property type="match status" value="1"/>
</dbReference>
<dbReference type="InterPro" id="IPR036291">
    <property type="entry name" value="NAD(P)-bd_dom_sf"/>
</dbReference>
<dbReference type="RefSeq" id="WP_376873779.1">
    <property type="nucleotide sequence ID" value="NZ_JBHUHP010000008.1"/>
</dbReference>
<evidence type="ECO:0000256" key="4">
    <source>
        <dbReference type="ARBA" id="ARBA00023002"/>
    </source>
</evidence>
<evidence type="ECO:0000256" key="2">
    <source>
        <dbReference type="ARBA" id="ARBA00022723"/>
    </source>
</evidence>
<dbReference type="Proteomes" id="UP001597402">
    <property type="component" value="Unassembled WGS sequence"/>
</dbReference>
<dbReference type="CDD" id="cd08254">
    <property type="entry name" value="hydroxyacyl_CoA_DH"/>
    <property type="match status" value="1"/>
</dbReference>
<dbReference type="InterPro" id="IPR013154">
    <property type="entry name" value="ADH-like_N"/>
</dbReference>
<evidence type="ECO:0000256" key="5">
    <source>
        <dbReference type="RuleBase" id="RU361277"/>
    </source>
</evidence>
<dbReference type="InterPro" id="IPR002328">
    <property type="entry name" value="ADH_Zn_CS"/>
</dbReference>
<reference evidence="8" key="1">
    <citation type="journal article" date="2019" name="Int. J. Syst. Evol. Microbiol.">
        <title>The Global Catalogue of Microorganisms (GCM) 10K type strain sequencing project: providing services to taxonomists for standard genome sequencing and annotation.</title>
        <authorList>
            <consortium name="The Broad Institute Genomics Platform"/>
            <consortium name="The Broad Institute Genome Sequencing Center for Infectious Disease"/>
            <person name="Wu L."/>
            <person name="Ma J."/>
        </authorList>
    </citation>
    <scope>NUCLEOTIDE SEQUENCE [LARGE SCALE GENOMIC DNA]</scope>
    <source>
        <strain evidence="8">JCM 3338</strain>
    </source>
</reference>
<evidence type="ECO:0000259" key="6">
    <source>
        <dbReference type="SMART" id="SM00829"/>
    </source>
</evidence>
<dbReference type="EMBL" id="JBHUHP010000008">
    <property type="protein sequence ID" value="MFD2091466.1"/>
    <property type="molecule type" value="Genomic_DNA"/>
</dbReference>
<evidence type="ECO:0000313" key="7">
    <source>
        <dbReference type="EMBL" id="MFD2091466.1"/>
    </source>
</evidence>
<dbReference type="PANTHER" id="PTHR43401">
    <property type="entry name" value="L-THREONINE 3-DEHYDROGENASE"/>
    <property type="match status" value="1"/>
</dbReference>
<dbReference type="SMART" id="SM00829">
    <property type="entry name" value="PKS_ER"/>
    <property type="match status" value="1"/>
</dbReference>
<comment type="similarity">
    <text evidence="5">Belongs to the zinc-containing alcohol dehydrogenase family.</text>
</comment>
<dbReference type="InterPro" id="IPR013149">
    <property type="entry name" value="ADH-like_C"/>
</dbReference>
<evidence type="ECO:0000256" key="1">
    <source>
        <dbReference type="ARBA" id="ARBA00001947"/>
    </source>
</evidence>
<evidence type="ECO:0000313" key="8">
    <source>
        <dbReference type="Proteomes" id="UP001597402"/>
    </source>
</evidence>
<feature type="domain" description="Enoyl reductase (ER)" evidence="6">
    <location>
        <begin position="2"/>
        <end position="323"/>
    </location>
</feature>
<keyword evidence="2 5" id="KW-0479">Metal-binding</keyword>
<accession>A0ABW4X9N2</accession>
<dbReference type="SUPFAM" id="SSF50129">
    <property type="entry name" value="GroES-like"/>
    <property type="match status" value="1"/>
</dbReference>
<dbReference type="Pfam" id="PF00107">
    <property type="entry name" value="ADH_zinc_N"/>
    <property type="match status" value="1"/>
</dbReference>
<gene>
    <name evidence="7" type="ORF">ACFSHS_07735</name>
</gene>
<dbReference type="Gene3D" id="3.40.50.720">
    <property type="entry name" value="NAD(P)-binding Rossmann-like Domain"/>
    <property type="match status" value="1"/>
</dbReference>
<proteinExistence type="inferred from homology"/>
<keyword evidence="3 5" id="KW-0862">Zinc</keyword>
<comment type="cofactor">
    <cofactor evidence="1 5">
        <name>Zn(2+)</name>
        <dbReference type="ChEBI" id="CHEBI:29105"/>
    </cofactor>
</comment>
<name>A0ABW4X9N2_9ACTN</name>
<comment type="caution">
    <text evidence="7">The sequence shown here is derived from an EMBL/GenBank/DDBJ whole genome shotgun (WGS) entry which is preliminary data.</text>
</comment>
<dbReference type="InterPro" id="IPR050129">
    <property type="entry name" value="Zn_alcohol_dh"/>
</dbReference>
<dbReference type="PANTHER" id="PTHR43401:SF5">
    <property type="entry name" value="ALCOHOL DEHYDROGENASE-RELATED"/>
    <property type="match status" value="1"/>
</dbReference>
<evidence type="ECO:0000256" key="3">
    <source>
        <dbReference type="ARBA" id="ARBA00022833"/>
    </source>
</evidence>
<dbReference type="PROSITE" id="PS00059">
    <property type="entry name" value="ADH_ZINC"/>
    <property type="match status" value="1"/>
</dbReference>
<keyword evidence="4" id="KW-0560">Oxidoreductase</keyword>
<organism evidence="7 8">
    <name type="scientific">Blastococcus deserti</name>
    <dbReference type="NCBI Taxonomy" id="2259033"/>
    <lineage>
        <taxon>Bacteria</taxon>
        <taxon>Bacillati</taxon>
        <taxon>Actinomycetota</taxon>
        <taxon>Actinomycetes</taxon>
        <taxon>Geodermatophilales</taxon>
        <taxon>Geodermatophilaceae</taxon>
        <taxon>Blastococcus</taxon>
    </lineage>
</organism>
<dbReference type="Gene3D" id="3.90.180.10">
    <property type="entry name" value="Medium-chain alcohol dehydrogenases, catalytic domain"/>
    <property type="match status" value="1"/>
</dbReference>
<dbReference type="SUPFAM" id="SSF51735">
    <property type="entry name" value="NAD(P)-binding Rossmann-fold domains"/>
    <property type="match status" value="1"/>
</dbReference>
<keyword evidence="8" id="KW-1185">Reference proteome</keyword>
<protein>
    <submittedName>
        <fullName evidence="7">Zinc-binding dehydrogenase</fullName>
    </submittedName>
</protein>
<sequence length="326" mass="33167">MPRPADDEALIRVAATGVCGSDVHIAVEGITPTGALPITLGHEIAGTVAALGSAVSGWTEGDRVCASALVSDLTCATCLAGHSEICLNRRLVGIHVDGGLAEYVAVPARNLVRLADDVPFPVAAVITDAVSTPFHALVDVARLTPGESVVVVGTGGLGLHAVQIAAVLGASPVIAVDVRTSQLDRARGVGADVTVDARETAVPGAVLAATGGAGVDVAAEFVGRQETIAQAVECLRPGGRAVVAGLGADPITVLPPTLFVRRQLQLLGSYGFGLPTIGRVLRLVGSGRLDVSGSITHQFPLEQADDALRTLHERTGDPQRVVVTVD</sequence>
<dbReference type="InterPro" id="IPR020843">
    <property type="entry name" value="ER"/>
</dbReference>
<dbReference type="InterPro" id="IPR011032">
    <property type="entry name" value="GroES-like_sf"/>
</dbReference>